<dbReference type="InterPro" id="IPR003593">
    <property type="entry name" value="AAA+_ATPase"/>
</dbReference>
<dbReference type="STRING" id="112248.SAMN05444392_102373"/>
<dbReference type="Pfam" id="PF00005">
    <property type="entry name" value="ABC_tran"/>
    <property type="match status" value="2"/>
</dbReference>
<feature type="domain" description="ABC transporter" evidence="3">
    <location>
        <begin position="272"/>
        <end position="480"/>
    </location>
</feature>
<keyword evidence="2 4" id="KW-0067">ATP-binding</keyword>
<evidence type="ECO:0000256" key="2">
    <source>
        <dbReference type="ARBA" id="ARBA00022840"/>
    </source>
</evidence>
<evidence type="ECO:0000259" key="3">
    <source>
        <dbReference type="PROSITE" id="PS50893"/>
    </source>
</evidence>
<feature type="domain" description="ABC transporter" evidence="3">
    <location>
        <begin position="4"/>
        <end position="176"/>
    </location>
</feature>
<dbReference type="EMBL" id="FQVL01000002">
    <property type="protein sequence ID" value="SHE68572.1"/>
    <property type="molecule type" value="Genomic_DNA"/>
</dbReference>
<keyword evidence="5" id="KW-1185">Reference proteome</keyword>
<proteinExistence type="predicted"/>
<dbReference type="AlphaFoldDB" id="A0A1M4VI89"/>
<evidence type="ECO:0000313" key="4">
    <source>
        <dbReference type="EMBL" id="SHE68572.1"/>
    </source>
</evidence>
<organism evidence="4 5">
    <name type="scientific">Seinonella peptonophila</name>
    <dbReference type="NCBI Taxonomy" id="112248"/>
    <lineage>
        <taxon>Bacteria</taxon>
        <taxon>Bacillati</taxon>
        <taxon>Bacillota</taxon>
        <taxon>Bacilli</taxon>
        <taxon>Bacillales</taxon>
        <taxon>Thermoactinomycetaceae</taxon>
        <taxon>Seinonella</taxon>
    </lineage>
</organism>
<dbReference type="GO" id="GO:0016887">
    <property type="term" value="F:ATP hydrolysis activity"/>
    <property type="evidence" value="ECO:0007669"/>
    <property type="project" value="InterPro"/>
</dbReference>
<dbReference type="InterPro" id="IPR027417">
    <property type="entry name" value="P-loop_NTPase"/>
</dbReference>
<sequence length="521" mass="59386">MLLLEANQIEKRFGERLLFSIEQLRIHGQDRIGLIGLNGVGKSMLLQILAGNEPIDQGTITRETSIALIQQLGEGDESQYSGGEQTIQRIRQAMQQNPGILLADEPTANLDLDHVEWLERELDQFNGAVVVVSHDRAFLDQICTEIWAIEGRKIKTYKGNYGQYQLQKEQEDAKQQLAYELYQKKKLQLEQAIQQKEQKAVKMVKPPTKRMSTSETRAWKMHKGVQQKNMHRSIKALGTRIEKLEKVEQPESLPTVKLNVPHDRLLKNRTLLRIENLPGKIGGKVLWSEANFAIRNGKKVALIGKNGCGKTTFIRKILEQVDGVQLAPSVKIGYFSQQLTILSEEDTILENVKQTSVQPDEMIRTVLARLLFRGDEVLKKVKVLSGGERVKVAFAKIFLSDMNFLLLDEPTNYLDITTLEAFESLLTGYQGTVLFVSHDRQFVQNVAEQIVHIDQQQVHFFDGTYQAYQLSKVEKKYDSAAEELLTIDLRITELLAKLNERPTAELEAEFQSLIKRKKLLQ</sequence>
<evidence type="ECO:0000256" key="1">
    <source>
        <dbReference type="ARBA" id="ARBA00022741"/>
    </source>
</evidence>
<evidence type="ECO:0000313" key="5">
    <source>
        <dbReference type="Proteomes" id="UP000184476"/>
    </source>
</evidence>
<dbReference type="Proteomes" id="UP000184476">
    <property type="component" value="Unassembled WGS sequence"/>
</dbReference>
<gene>
    <name evidence="4" type="ORF">SAMN05444392_102373</name>
</gene>
<dbReference type="RefSeq" id="WP_073153948.1">
    <property type="nucleotide sequence ID" value="NZ_FQVL01000002.1"/>
</dbReference>
<dbReference type="SUPFAM" id="SSF52540">
    <property type="entry name" value="P-loop containing nucleoside triphosphate hydrolases"/>
    <property type="match status" value="2"/>
</dbReference>
<dbReference type="GO" id="GO:0005524">
    <property type="term" value="F:ATP binding"/>
    <property type="evidence" value="ECO:0007669"/>
    <property type="project" value="UniProtKB-KW"/>
</dbReference>
<dbReference type="InterPro" id="IPR051309">
    <property type="entry name" value="ABCF_ATPase"/>
</dbReference>
<protein>
    <submittedName>
        <fullName evidence="4">Pleuromutilin/lincosamide/streptogramin A transport system ATP-binding/permease protein</fullName>
    </submittedName>
</protein>
<accession>A0A1M4VI89</accession>
<dbReference type="PANTHER" id="PTHR42855">
    <property type="entry name" value="ABC TRANSPORTER ATP-BINDING SUBUNIT"/>
    <property type="match status" value="1"/>
</dbReference>
<dbReference type="Gene3D" id="3.40.50.300">
    <property type="entry name" value="P-loop containing nucleotide triphosphate hydrolases"/>
    <property type="match status" value="3"/>
</dbReference>
<dbReference type="InterPro" id="IPR017871">
    <property type="entry name" value="ABC_transporter-like_CS"/>
</dbReference>
<keyword evidence="1" id="KW-0547">Nucleotide-binding</keyword>
<dbReference type="NCBIfam" id="NF000355">
    <property type="entry name" value="ribo_prot_ABC_F"/>
    <property type="match status" value="1"/>
</dbReference>
<dbReference type="PROSITE" id="PS00211">
    <property type="entry name" value="ABC_TRANSPORTER_1"/>
    <property type="match status" value="1"/>
</dbReference>
<reference evidence="4 5" key="1">
    <citation type="submission" date="2016-11" db="EMBL/GenBank/DDBJ databases">
        <authorList>
            <person name="Jaros S."/>
            <person name="Januszkiewicz K."/>
            <person name="Wedrychowicz H."/>
        </authorList>
    </citation>
    <scope>NUCLEOTIDE SEQUENCE [LARGE SCALE GENOMIC DNA]</scope>
    <source>
        <strain evidence="4 5">DSM 44666</strain>
    </source>
</reference>
<dbReference type="CDD" id="cd03221">
    <property type="entry name" value="ABCF_EF-3"/>
    <property type="match status" value="2"/>
</dbReference>
<name>A0A1M4VI89_9BACL</name>
<dbReference type="OrthoDB" id="9762369at2"/>
<dbReference type="PROSITE" id="PS50893">
    <property type="entry name" value="ABC_TRANSPORTER_2"/>
    <property type="match status" value="2"/>
</dbReference>
<dbReference type="PANTHER" id="PTHR42855:SF2">
    <property type="entry name" value="DRUG RESISTANCE ABC TRANSPORTER,ATP-BINDING PROTEIN"/>
    <property type="match status" value="1"/>
</dbReference>
<dbReference type="InterPro" id="IPR003439">
    <property type="entry name" value="ABC_transporter-like_ATP-bd"/>
</dbReference>
<dbReference type="SMART" id="SM00382">
    <property type="entry name" value="AAA"/>
    <property type="match status" value="2"/>
</dbReference>